<name>A0A310STQ0_9HYME</name>
<organism evidence="14 15">
    <name type="scientific">Eufriesea mexicana</name>
    <dbReference type="NCBI Taxonomy" id="516756"/>
    <lineage>
        <taxon>Eukaryota</taxon>
        <taxon>Metazoa</taxon>
        <taxon>Ecdysozoa</taxon>
        <taxon>Arthropoda</taxon>
        <taxon>Hexapoda</taxon>
        <taxon>Insecta</taxon>
        <taxon>Pterygota</taxon>
        <taxon>Neoptera</taxon>
        <taxon>Endopterygota</taxon>
        <taxon>Hymenoptera</taxon>
        <taxon>Apocrita</taxon>
        <taxon>Aculeata</taxon>
        <taxon>Apoidea</taxon>
        <taxon>Anthophila</taxon>
        <taxon>Apidae</taxon>
        <taxon>Eufriesea</taxon>
    </lineage>
</organism>
<feature type="non-terminal residue" evidence="14">
    <location>
        <position position="316"/>
    </location>
</feature>
<feature type="repeat" description="Solcar" evidence="12">
    <location>
        <begin position="200"/>
        <end position="285"/>
    </location>
</feature>
<proteinExistence type="inferred from homology"/>
<dbReference type="Pfam" id="PF00153">
    <property type="entry name" value="Mito_carr"/>
    <property type="match status" value="3"/>
</dbReference>
<dbReference type="SUPFAM" id="SSF103506">
    <property type="entry name" value="Mitochondrial carrier"/>
    <property type="match status" value="1"/>
</dbReference>
<reference evidence="14 15" key="1">
    <citation type="submission" date="2015-07" db="EMBL/GenBank/DDBJ databases">
        <title>The genome of Eufriesea mexicana.</title>
        <authorList>
            <person name="Pan H."/>
            <person name="Kapheim K."/>
        </authorList>
    </citation>
    <scope>NUCLEOTIDE SEQUENCE [LARGE SCALE GENOMIC DNA]</scope>
    <source>
        <strain evidence="14">0111107269</strain>
        <tissue evidence="14">Whole body</tissue>
    </source>
</reference>
<dbReference type="Gene3D" id="1.50.40.10">
    <property type="entry name" value="Mitochondrial carrier domain"/>
    <property type="match status" value="2"/>
</dbReference>
<feature type="repeat" description="Solcar" evidence="12">
    <location>
        <begin position="109"/>
        <end position="193"/>
    </location>
</feature>
<dbReference type="EMBL" id="KQ760539">
    <property type="protein sequence ID" value="OAD59991.1"/>
    <property type="molecule type" value="Genomic_DNA"/>
</dbReference>
<dbReference type="AlphaFoldDB" id="A0A310STQ0"/>
<evidence type="ECO:0000256" key="1">
    <source>
        <dbReference type="ARBA" id="ARBA00004448"/>
    </source>
</evidence>
<keyword evidence="11 12" id="KW-0472">Membrane</keyword>
<comment type="subcellular location">
    <subcellularLocation>
        <location evidence="1">Mitochondrion inner membrane</location>
        <topology evidence="1">Multi-pass membrane protein</topology>
    </subcellularLocation>
</comment>
<dbReference type="InterPro" id="IPR023395">
    <property type="entry name" value="MCP_dom_sf"/>
</dbReference>
<evidence type="ECO:0000256" key="11">
    <source>
        <dbReference type="ARBA" id="ARBA00023136"/>
    </source>
</evidence>
<keyword evidence="7" id="KW-1133">Transmembrane helix</keyword>
<evidence type="ECO:0000256" key="9">
    <source>
        <dbReference type="ARBA" id="ARBA00023065"/>
    </source>
</evidence>
<evidence type="ECO:0000313" key="15">
    <source>
        <dbReference type="Proteomes" id="UP000250275"/>
    </source>
</evidence>
<evidence type="ECO:0000256" key="13">
    <source>
        <dbReference type="RuleBase" id="RU000488"/>
    </source>
</evidence>
<sequence length="316" mass="35084">MNAEVYETLPTSSVAVHMTAGAFAGIMEHCVMYPLDSVKTRMQALTPSSTGGGGVRTVLRKMIQQEGFLRPIRGITAVVVGAGPAHALYFSCYEFVKNRLLSSRTHPELNVAVYGTAGCVATLLHDGIMNPAEVVKQRLQMYNSPYRNVATCIRNIYKNEGVYAFYRSYTTQLTMNVPFQMIHFITYEIAQVFTNPDHIYNPIAHMISGALAGAIAAAVTTPLDVCKTLLNTQSGVQTQGMIDAFKTVYRYGGLRGYFRGLNARVLYQMPATTICWSTYEFFKYILHEKQDDGYRGLEIETDFSSGINHNQGSSTR</sequence>
<keyword evidence="15" id="KW-1185">Reference proteome</keyword>
<evidence type="ECO:0000313" key="14">
    <source>
        <dbReference type="EMBL" id="OAD59991.1"/>
    </source>
</evidence>
<keyword evidence="6" id="KW-0999">Mitochondrion inner membrane</keyword>
<dbReference type="FunFam" id="1.50.40.10:FF:000029">
    <property type="entry name" value="Solute carrier family 25 member 28"/>
    <property type="match status" value="1"/>
</dbReference>
<dbReference type="PROSITE" id="PS50920">
    <property type="entry name" value="SOLCAR"/>
    <property type="match status" value="3"/>
</dbReference>
<evidence type="ECO:0000256" key="2">
    <source>
        <dbReference type="ARBA" id="ARBA00006375"/>
    </source>
</evidence>
<gene>
    <name evidence="14" type="ORF">WN48_07836</name>
</gene>
<evidence type="ECO:0000256" key="8">
    <source>
        <dbReference type="ARBA" id="ARBA00023004"/>
    </source>
</evidence>
<feature type="repeat" description="Solcar" evidence="12">
    <location>
        <begin position="12"/>
        <end position="99"/>
    </location>
</feature>
<evidence type="ECO:0000256" key="4">
    <source>
        <dbReference type="ARBA" id="ARBA00022496"/>
    </source>
</evidence>
<keyword evidence="9" id="KW-0406">Ion transport</keyword>
<protein>
    <submittedName>
        <fullName evidence="14">Mitoferrin-1</fullName>
    </submittedName>
</protein>
<keyword evidence="3 13" id="KW-0813">Transport</keyword>
<keyword evidence="4" id="KW-0410">Iron transport</keyword>
<keyword evidence="10" id="KW-0496">Mitochondrion</keyword>
<evidence type="ECO:0000256" key="3">
    <source>
        <dbReference type="ARBA" id="ARBA00022448"/>
    </source>
</evidence>
<dbReference type="GO" id="GO:0048250">
    <property type="term" value="P:iron import into the mitochondrion"/>
    <property type="evidence" value="ECO:0007669"/>
    <property type="project" value="TreeGrafter"/>
</dbReference>
<keyword evidence="8" id="KW-0408">Iron</keyword>
<evidence type="ECO:0000256" key="7">
    <source>
        <dbReference type="ARBA" id="ARBA00022989"/>
    </source>
</evidence>
<keyword evidence="5 12" id="KW-0812">Transmembrane</keyword>
<evidence type="ECO:0000256" key="10">
    <source>
        <dbReference type="ARBA" id="ARBA00023128"/>
    </source>
</evidence>
<accession>A0A310STQ0</accession>
<dbReference type="GO" id="GO:0005743">
    <property type="term" value="C:mitochondrial inner membrane"/>
    <property type="evidence" value="ECO:0007669"/>
    <property type="project" value="UniProtKB-SubCell"/>
</dbReference>
<dbReference type="GO" id="GO:0015093">
    <property type="term" value="F:ferrous iron transmembrane transporter activity"/>
    <property type="evidence" value="ECO:0007669"/>
    <property type="project" value="TreeGrafter"/>
</dbReference>
<dbReference type="PANTHER" id="PTHR45758:SF20">
    <property type="entry name" value="MITOFERRIN-2"/>
    <property type="match status" value="1"/>
</dbReference>
<dbReference type="OrthoDB" id="43906at2759"/>
<evidence type="ECO:0000256" key="6">
    <source>
        <dbReference type="ARBA" id="ARBA00022792"/>
    </source>
</evidence>
<evidence type="ECO:0000256" key="5">
    <source>
        <dbReference type="ARBA" id="ARBA00022692"/>
    </source>
</evidence>
<evidence type="ECO:0000256" key="12">
    <source>
        <dbReference type="PROSITE-ProRule" id="PRU00282"/>
    </source>
</evidence>
<dbReference type="InterPro" id="IPR018108">
    <property type="entry name" value="MCP_transmembrane"/>
</dbReference>
<dbReference type="PANTHER" id="PTHR45758">
    <property type="entry name" value="MITOFERRIN-1-RELATED"/>
    <property type="match status" value="1"/>
</dbReference>
<comment type="similarity">
    <text evidence="2 13">Belongs to the mitochondrial carrier (TC 2.A.29) family.</text>
</comment>
<dbReference type="Proteomes" id="UP000250275">
    <property type="component" value="Unassembled WGS sequence"/>
</dbReference>